<sequence>MPSSFSLRAEAYITPSPECNAANIVLDLSVVTLGDGKLDKEWGKMVVGLVGEGMVAREDIGKQELVEGLVEMLGKELVEVLEVEYVEEEILEVVEMGEVESLEEEVVMAGVLECFSMAEKNTNNNSKLGDLITSVSSTISPYYL</sequence>
<comment type="caution">
    <text evidence="1">The sequence shown here is derived from an EMBL/GenBank/DDBJ whole genome shotgun (WGS) entry which is preliminary data.</text>
</comment>
<proteinExistence type="predicted"/>
<gene>
    <name evidence="1" type="ORF">ACH5RR_029183</name>
</gene>
<evidence type="ECO:0000313" key="1">
    <source>
        <dbReference type="EMBL" id="KAL3509782.1"/>
    </source>
</evidence>
<reference evidence="1 2" key="1">
    <citation type="submission" date="2024-11" db="EMBL/GenBank/DDBJ databases">
        <title>A near-complete genome assembly of Cinchona calisaya.</title>
        <authorList>
            <person name="Lian D.C."/>
            <person name="Zhao X.W."/>
            <person name="Wei L."/>
        </authorList>
    </citation>
    <scope>NUCLEOTIDE SEQUENCE [LARGE SCALE GENOMIC DNA]</scope>
    <source>
        <tissue evidence="1">Nenye</tissue>
    </source>
</reference>
<dbReference type="AlphaFoldDB" id="A0ABD2YU66"/>
<organism evidence="1 2">
    <name type="scientific">Cinchona calisaya</name>
    <dbReference type="NCBI Taxonomy" id="153742"/>
    <lineage>
        <taxon>Eukaryota</taxon>
        <taxon>Viridiplantae</taxon>
        <taxon>Streptophyta</taxon>
        <taxon>Embryophyta</taxon>
        <taxon>Tracheophyta</taxon>
        <taxon>Spermatophyta</taxon>
        <taxon>Magnoliopsida</taxon>
        <taxon>eudicotyledons</taxon>
        <taxon>Gunneridae</taxon>
        <taxon>Pentapetalae</taxon>
        <taxon>asterids</taxon>
        <taxon>lamiids</taxon>
        <taxon>Gentianales</taxon>
        <taxon>Rubiaceae</taxon>
        <taxon>Cinchonoideae</taxon>
        <taxon>Cinchoneae</taxon>
        <taxon>Cinchona</taxon>
    </lineage>
</organism>
<name>A0ABD2YU66_9GENT</name>
<protein>
    <submittedName>
        <fullName evidence="1">Uncharacterized protein</fullName>
    </submittedName>
</protein>
<evidence type="ECO:0000313" key="2">
    <source>
        <dbReference type="Proteomes" id="UP001630127"/>
    </source>
</evidence>
<dbReference type="EMBL" id="JBJUIK010000012">
    <property type="protein sequence ID" value="KAL3509782.1"/>
    <property type="molecule type" value="Genomic_DNA"/>
</dbReference>
<keyword evidence="2" id="KW-1185">Reference proteome</keyword>
<accession>A0ABD2YU66</accession>
<dbReference type="Proteomes" id="UP001630127">
    <property type="component" value="Unassembled WGS sequence"/>
</dbReference>